<reference evidence="1" key="1">
    <citation type="submission" date="2025-08" db="UniProtKB">
        <authorList>
            <consortium name="Ensembl"/>
        </authorList>
    </citation>
    <scope>IDENTIFICATION</scope>
</reference>
<dbReference type="AlphaFoldDB" id="A0A674B019"/>
<dbReference type="OMA" id="TRTLACH"/>
<protein>
    <submittedName>
        <fullName evidence="1">Uncharacterized protein</fullName>
    </submittedName>
</protein>
<dbReference type="GeneTree" id="ENSGT00990000211171"/>
<dbReference type="Proteomes" id="UP000472277">
    <property type="component" value="Chromosome 21"/>
</dbReference>
<reference evidence="1" key="2">
    <citation type="submission" date="2025-09" db="UniProtKB">
        <authorList>
            <consortium name="Ensembl"/>
        </authorList>
    </citation>
    <scope>IDENTIFICATION</scope>
</reference>
<organism evidence="1 2">
    <name type="scientific">Salmo trutta</name>
    <name type="common">Brown trout</name>
    <dbReference type="NCBI Taxonomy" id="8032"/>
    <lineage>
        <taxon>Eukaryota</taxon>
        <taxon>Metazoa</taxon>
        <taxon>Chordata</taxon>
        <taxon>Craniata</taxon>
        <taxon>Vertebrata</taxon>
        <taxon>Euteleostomi</taxon>
        <taxon>Actinopterygii</taxon>
        <taxon>Neopterygii</taxon>
        <taxon>Teleostei</taxon>
        <taxon>Protacanthopterygii</taxon>
        <taxon>Salmoniformes</taxon>
        <taxon>Salmonidae</taxon>
        <taxon>Salmoninae</taxon>
        <taxon>Salmo</taxon>
    </lineage>
</organism>
<evidence type="ECO:0000313" key="1">
    <source>
        <dbReference type="Ensembl" id="ENSSTUP00000064402.1"/>
    </source>
</evidence>
<dbReference type="Ensembl" id="ENSSTUT00000068062.1">
    <property type="protein sequence ID" value="ENSSTUP00000064402.1"/>
    <property type="gene ID" value="ENSSTUG00000027991.1"/>
</dbReference>
<accession>A0A674B019</accession>
<name>A0A674B019_SALTR</name>
<keyword evidence="2" id="KW-1185">Reference proteome</keyword>
<sequence length="81" mass="9327">MKRMQSSRWLSRSVEDSSRAWTCFILNDPSGEVMPALVRSWSFRSDANPMQTPASTRTLACHQGFLWGRRPMALKRLFPPV</sequence>
<evidence type="ECO:0000313" key="2">
    <source>
        <dbReference type="Proteomes" id="UP000472277"/>
    </source>
</evidence>
<proteinExistence type="predicted"/>
<dbReference type="InParanoid" id="A0A674B019"/>